<name>A0ABQ0LHK9_MYCCL</name>
<keyword evidence="2" id="KW-0812">Transmembrane</keyword>
<evidence type="ECO:0000256" key="1">
    <source>
        <dbReference type="SAM" id="MobiDB-lite"/>
    </source>
</evidence>
<gene>
    <name evidence="3" type="ORF">MCHLO_07302</name>
</gene>
<feature type="transmembrane region" description="Helical" evidence="2">
    <location>
        <begin position="174"/>
        <end position="199"/>
    </location>
</feature>
<reference evidence="3" key="1">
    <citation type="submission" date="2014-09" db="EMBL/GenBank/DDBJ databases">
        <title>Genome sequence of the luminous mushroom Mycena chlorophos for searching fungal bioluminescence genes.</title>
        <authorList>
            <person name="Tanaka Y."/>
            <person name="Kasuga D."/>
            <person name="Oba Y."/>
            <person name="Hase S."/>
            <person name="Sato K."/>
            <person name="Oba Y."/>
            <person name="Sakakibara Y."/>
        </authorList>
    </citation>
    <scope>NUCLEOTIDE SEQUENCE</scope>
</reference>
<feature type="compositionally biased region" description="Polar residues" evidence="1">
    <location>
        <begin position="272"/>
        <end position="293"/>
    </location>
</feature>
<protein>
    <submittedName>
        <fullName evidence="3">Uncharacterized protein</fullName>
    </submittedName>
</protein>
<sequence>MATSCTSTATATTTSITTFESTSISLSTSITTLPPTVTTITTAQCEFGNFTDFLCVSTTSTLTSTISGETSTVTVSLTETVPVTSSTVLTLFGPPVCTTFASSNGNASLSLSTPPPTSFTTQSTTTLPNGQVSTITEVITSSLSPSIVYVNPTPGDSNDQTTQNNTDGSNSPRIAPIVGGVVAGFFGLIGIVLIIWFILKRRRRWDDIFDQELPTQPSKRFSLDAALDEPKPYQYGLVGHTRSPPPHSATPTPPSPPLTPGRGLAPLMMPMTVSQPGLSAGTSLSLSRPSTAGSMRPLHSPSSPPPPPQSHHHNTSSGSSTGVHISPSVPSPREWGHHVPSPSADTIHMDSQIPAVRVGSPTSVRDYDYGGRMYLANVGDNEVLTPPTPSPLAAAAAASGSGTTDRRPALLDGKGRNVRLGSGGPGVLVHTDGGPAPPDLLL</sequence>
<feature type="compositionally biased region" description="Low complexity" evidence="1">
    <location>
        <begin position="391"/>
        <end position="403"/>
    </location>
</feature>
<feature type="compositionally biased region" description="Pro residues" evidence="1">
    <location>
        <begin position="243"/>
        <end position="259"/>
    </location>
</feature>
<keyword evidence="2" id="KW-1133">Transmembrane helix</keyword>
<feature type="region of interest" description="Disordered" evidence="1">
    <location>
        <begin position="391"/>
        <end position="442"/>
    </location>
</feature>
<evidence type="ECO:0000313" key="4">
    <source>
        <dbReference type="Proteomes" id="UP000815677"/>
    </source>
</evidence>
<feature type="compositionally biased region" description="Polar residues" evidence="1">
    <location>
        <begin position="154"/>
        <end position="171"/>
    </location>
</feature>
<evidence type="ECO:0000313" key="3">
    <source>
        <dbReference type="EMBL" id="GAT50019.1"/>
    </source>
</evidence>
<keyword evidence="4" id="KW-1185">Reference proteome</keyword>
<accession>A0ABQ0LHK9</accession>
<evidence type="ECO:0000256" key="2">
    <source>
        <dbReference type="SAM" id="Phobius"/>
    </source>
</evidence>
<feature type="region of interest" description="Disordered" evidence="1">
    <location>
        <begin position="150"/>
        <end position="171"/>
    </location>
</feature>
<feature type="compositionally biased region" description="Low complexity" evidence="1">
    <location>
        <begin position="315"/>
        <end position="324"/>
    </location>
</feature>
<feature type="compositionally biased region" description="Basic and acidic residues" evidence="1">
    <location>
        <begin position="404"/>
        <end position="415"/>
    </location>
</feature>
<feature type="region of interest" description="Disordered" evidence="1">
    <location>
        <begin position="233"/>
        <end position="359"/>
    </location>
</feature>
<dbReference type="Proteomes" id="UP000815677">
    <property type="component" value="Unassembled WGS sequence"/>
</dbReference>
<dbReference type="EMBL" id="DF846130">
    <property type="protein sequence ID" value="GAT50019.1"/>
    <property type="molecule type" value="Genomic_DNA"/>
</dbReference>
<keyword evidence="2" id="KW-0472">Membrane</keyword>
<organism evidence="3 4">
    <name type="scientific">Mycena chlorophos</name>
    <name type="common">Agaric fungus</name>
    <name type="synonym">Agaricus chlorophos</name>
    <dbReference type="NCBI Taxonomy" id="658473"/>
    <lineage>
        <taxon>Eukaryota</taxon>
        <taxon>Fungi</taxon>
        <taxon>Dikarya</taxon>
        <taxon>Basidiomycota</taxon>
        <taxon>Agaricomycotina</taxon>
        <taxon>Agaricomycetes</taxon>
        <taxon>Agaricomycetidae</taxon>
        <taxon>Agaricales</taxon>
        <taxon>Marasmiineae</taxon>
        <taxon>Mycenaceae</taxon>
        <taxon>Mycena</taxon>
    </lineage>
</organism>
<proteinExistence type="predicted"/>